<dbReference type="RefSeq" id="WP_108948754.1">
    <property type="nucleotide sequence ID" value="NZ_CP022187.1"/>
</dbReference>
<feature type="transmembrane region" description="Helical" evidence="13">
    <location>
        <begin position="37"/>
        <end position="59"/>
    </location>
</feature>
<dbReference type="AlphaFoldDB" id="A0A2U8GPV6"/>
<dbReference type="InterPro" id="IPR039261">
    <property type="entry name" value="FNR_nucleotide-bd"/>
</dbReference>
<name>A0A2U8GPV6_9RHOO</name>
<keyword evidence="12 13" id="KW-0472">Membrane</keyword>
<dbReference type="GO" id="GO:0016491">
    <property type="term" value="F:oxidoreductase activity"/>
    <property type="evidence" value="ECO:0007669"/>
    <property type="project" value="UniProtKB-KW"/>
</dbReference>
<dbReference type="GO" id="GO:0051537">
    <property type="term" value="F:2 iron, 2 sulfur cluster binding"/>
    <property type="evidence" value="ECO:0007669"/>
    <property type="project" value="UniProtKB-KW"/>
</dbReference>
<dbReference type="EMBL" id="CP022187">
    <property type="protein sequence ID" value="AWI75046.1"/>
    <property type="molecule type" value="Genomic_DNA"/>
</dbReference>
<keyword evidence="4 13" id="KW-0812">Transmembrane</keyword>
<dbReference type="Gene3D" id="2.40.30.10">
    <property type="entry name" value="Translation factors"/>
    <property type="match status" value="1"/>
</dbReference>
<dbReference type="CDD" id="cd06198">
    <property type="entry name" value="FNR_like_3"/>
    <property type="match status" value="1"/>
</dbReference>
<dbReference type="Proteomes" id="UP000244930">
    <property type="component" value="Chromosome"/>
</dbReference>
<evidence type="ECO:0000313" key="16">
    <source>
        <dbReference type="Proteomes" id="UP000244930"/>
    </source>
</evidence>
<evidence type="ECO:0000256" key="12">
    <source>
        <dbReference type="ARBA" id="ARBA00023136"/>
    </source>
</evidence>
<keyword evidence="16" id="KW-1185">Reference proteome</keyword>
<dbReference type="KEGG" id="acom:CEW83_07265"/>
<dbReference type="Pfam" id="PF08022">
    <property type="entry name" value="FAD_binding_8"/>
    <property type="match status" value="1"/>
</dbReference>
<evidence type="ECO:0000313" key="15">
    <source>
        <dbReference type="EMBL" id="AWI75046.1"/>
    </source>
</evidence>
<feature type="transmembrane region" description="Helical" evidence="13">
    <location>
        <begin position="140"/>
        <end position="157"/>
    </location>
</feature>
<evidence type="ECO:0000256" key="5">
    <source>
        <dbReference type="ARBA" id="ARBA00022714"/>
    </source>
</evidence>
<dbReference type="InterPro" id="IPR017938">
    <property type="entry name" value="Riboflavin_synthase-like_b-brl"/>
</dbReference>
<keyword evidence="10" id="KW-0408">Iron</keyword>
<keyword evidence="7" id="KW-0274">FAD</keyword>
<keyword evidence="9" id="KW-0560">Oxidoreductase</keyword>
<evidence type="ECO:0000256" key="6">
    <source>
        <dbReference type="ARBA" id="ARBA00022723"/>
    </source>
</evidence>
<keyword evidence="6" id="KW-0479">Metal-binding</keyword>
<dbReference type="SUPFAM" id="SSF52343">
    <property type="entry name" value="Ferredoxin reductase-like, C-terminal NADP-linked domain"/>
    <property type="match status" value="1"/>
</dbReference>
<keyword evidence="11" id="KW-0411">Iron-sulfur</keyword>
<evidence type="ECO:0000256" key="2">
    <source>
        <dbReference type="ARBA" id="ARBA00004141"/>
    </source>
</evidence>
<proteinExistence type="predicted"/>
<evidence type="ECO:0000256" key="9">
    <source>
        <dbReference type="ARBA" id="ARBA00023002"/>
    </source>
</evidence>
<evidence type="ECO:0000256" key="1">
    <source>
        <dbReference type="ARBA" id="ARBA00001974"/>
    </source>
</evidence>
<reference evidence="15 16" key="1">
    <citation type="submission" date="2017-06" db="EMBL/GenBank/DDBJ databases">
        <title>Azoarcus.</title>
        <authorList>
            <person name="Woo J.-H."/>
            <person name="Kim H.-S."/>
        </authorList>
    </citation>
    <scope>NUCLEOTIDE SEQUENCE [LARGE SCALE GENOMIC DNA]</scope>
    <source>
        <strain evidence="15 16">TSPY31</strain>
    </source>
</reference>
<evidence type="ECO:0000256" key="13">
    <source>
        <dbReference type="SAM" id="Phobius"/>
    </source>
</evidence>
<sequence>MKNIKLAYLLLIAGLTALWLLADNILSIPYDFFAYRASLINYSGIIGIGVMSIGMILAMRPAALEPVLGGLDKGYRLHKWLGITGLVASVLHWLLANGPKWMIGWGWMERPQRGPRVEQTNAVFAFLDSQRHLAESVGEWAFYGAVVLMVLALVKWFPYRYFFKTHRILAIAYLALVAHAVVLMKFTYWGEIIGPLMAVLMAAGSVGAVISLTRKVGSRRKAHGTIEALEYHAENRVLKVAVKLDGRWAGHKAGQFAFVTFDPAEGPHPFTISSAWQGDGKLFFLIKGIGDYTRQLPDSLKVGDSVNVEGPYGRFEFESDKPGQIWVAGGIGITPFIARMQSLIGKPDAPAIDLFYSTSAPDKGFIERIRQIADAARIRLHVLVADKDGRLNAERIRQQVPDWKRSDVWFCGPAGFGSALRRDFASSGLSADDFHQELFDMR</sequence>
<evidence type="ECO:0000256" key="8">
    <source>
        <dbReference type="ARBA" id="ARBA00022989"/>
    </source>
</evidence>
<dbReference type="PRINTS" id="PR00409">
    <property type="entry name" value="PHDIOXRDTASE"/>
</dbReference>
<evidence type="ECO:0000256" key="11">
    <source>
        <dbReference type="ARBA" id="ARBA00023014"/>
    </source>
</evidence>
<dbReference type="InterPro" id="IPR013112">
    <property type="entry name" value="FAD-bd_8"/>
</dbReference>
<evidence type="ECO:0000256" key="7">
    <source>
        <dbReference type="ARBA" id="ARBA00022827"/>
    </source>
</evidence>
<dbReference type="PANTHER" id="PTHR47354">
    <property type="entry name" value="NADH OXIDOREDUCTASE HCR"/>
    <property type="match status" value="1"/>
</dbReference>
<feature type="transmembrane region" description="Helical" evidence="13">
    <location>
        <begin position="169"/>
        <end position="186"/>
    </location>
</feature>
<feature type="domain" description="FAD-binding FR-type" evidence="14">
    <location>
        <begin position="219"/>
        <end position="318"/>
    </location>
</feature>
<keyword evidence="8 13" id="KW-1133">Transmembrane helix</keyword>
<dbReference type="Gene3D" id="3.40.50.80">
    <property type="entry name" value="Nucleotide-binding domain of ferredoxin-NADP reductase (FNR) module"/>
    <property type="match status" value="1"/>
</dbReference>
<accession>A0A2U8GPV6</accession>
<dbReference type="SUPFAM" id="SSF63380">
    <property type="entry name" value="Riboflavin synthase domain-like"/>
    <property type="match status" value="1"/>
</dbReference>
<feature type="transmembrane region" description="Helical" evidence="13">
    <location>
        <begin position="80"/>
        <end position="96"/>
    </location>
</feature>
<dbReference type="GO" id="GO:0016020">
    <property type="term" value="C:membrane"/>
    <property type="evidence" value="ECO:0007669"/>
    <property type="project" value="UniProtKB-SubCell"/>
</dbReference>
<dbReference type="GO" id="GO:0050660">
    <property type="term" value="F:flavin adenine dinucleotide binding"/>
    <property type="evidence" value="ECO:0007669"/>
    <property type="project" value="TreeGrafter"/>
</dbReference>
<comment type="cofactor">
    <cofactor evidence="1">
        <name>FAD</name>
        <dbReference type="ChEBI" id="CHEBI:57692"/>
    </cofactor>
</comment>
<dbReference type="PROSITE" id="PS51384">
    <property type="entry name" value="FAD_FR"/>
    <property type="match status" value="1"/>
</dbReference>
<evidence type="ECO:0000256" key="3">
    <source>
        <dbReference type="ARBA" id="ARBA00022630"/>
    </source>
</evidence>
<protein>
    <submittedName>
        <fullName evidence="15">Ferric reductase</fullName>
    </submittedName>
</protein>
<dbReference type="PANTHER" id="PTHR47354:SF8">
    <property type="entry name" value="1,2-PHENYLACETYL-COA EPOXIDASE, SUBUNIT E"/>
    <property type="match status" value="1"/>
</dbReference>
<evidence type="ECO:0000256" key="4">
    <source>
        <dbReference type="ARBA" id="ARBA00022692"/>
    </source>
</evidence>
<dbReference type="InterPro" id="IPR050415">
    <property type="entry name" value="MRET"/>
</dbReference>
<organism evidence="15 16">
    <name type="scientific">Parazoarcus communis</name>
    <dbReference type="NCBI Taxonomy" id="41977"/>
    <lineage>
        <taxon>Bacteria</taxon>
        <taxon>Pseudomonadati</taxon>
        <taxon>Pseudomonadota</taxon>
        <taxon>Betaproteobacteria</taxon>
        <taxon>Rhodocyclales</taxon>
        <taxon>Zoogloeaceae</taxon>
        <taxon>Parazoarcus</taxon>
    </lineage>
</organism>
<feature type="transmembrane region" description="Helical" evidence="13">
    <location>
        <begin position="192"/>
        <end position="212"/>
    </location>
</feature>
<gene>
    <name evidence="15" type="ORF">CEW83_07265</name>
</gene>
<keyword evidence="5" id="KW-0001">2Fe-2S</keyword>
<dbReference type="InterPro" id="IPR013130">
    <property type="entry name" value="Fe3_Rdtase_TM_dom"/>
</dbReference>
<comment type="subcellular location">
    <subcellularLocation>
        <location evidence="2">Membrane</location>
        <topology evidence="2">Multi-pass membrane protein</topology>
    </subcellularLocation>
</comment>
<evidence type="ECO:0000259" key="14">
    <source>
        <dbReference type="PROSITE" id="PS51384"/>
    </source>
</evidence>
<evidence type="ECO:0000256" key="10">
    <source>
        <dbReference type="ARBA" id="ARBA00023004"/>
    </source>
</evidence>
<keyword evidence="3" id="KW-0285">Flavoprotein</keyword>
<dbReference type="InterPro" id="IPR017927">
    <property type="entry name" value="FAD-bd_FR_type"/>
</dbReference>
<dbReference type="Pfam" id="PF01794">
    <property type="entry name" value="Ferric_reduct"/>
    <property type="match status" value="1"/>
</dbReference>
<dbReference type="GO" id="GO:0046872">
    <property type="term" value="F:metal ion binding"/>
    <property type="evidence" value="ECO:0007669"/>
    <property type="project" value="UniProtKB-KW"/>
</dbReference>